<evidence type="ECO:0000256" key="1">
    <source>
        <dbReference type="SAM" id="Phobius"/>
    </source>
</evidence>
<organism evidence="2 3">
    <name type="scientific">Eiseniibacteriota bacterium</name>
    <dbReference type="NCBI Taxonomy" id="2212470"/>
    <lineage>
        <taxon>Bacteria</taxon>
        <taxon>Candidatus Eiseniibacteriota</taxon>
    </lineage>
</organism>
<name>A0ABV6YKX8_UNCEI</name>
<sequence>MTKRVQRRRFERGGVTEAVLLRLQEHAGNRLVILILICAACAISAPAAHAMGQNPGVRLLVHIWDGPLPAGGVVVEDPCLQPPSVRSLDDIVVHYDGNADTVWVWVYLYHEREMNVRGVGYGIVHEGVDVVTSGVCAPMVWQDESMGDWAESGSEIIMTWGTAGAPNATLLPLGWFILRRTAKDGFLELFEGYTGKNTGAVDALIPPRTDMYSDFGRVGFGSERGLLAVPDPETIPGSWGGDGRLQPVANPDGSSFNVTPVRTGESLGAGLLVLGAGRFLCERGHG</sequence>
<keyword evidence="1" id="KW-0472">Membrane</keyword>
<keyword evidence="1" id="KW-0812">Transmembrane</keyword>
<evidence type="ECO:0000313" key="3">
    <source>
        <dbReference type="Proteomes" id="UP001593833"/>
    </source>
</evidence>
<dbReference type="EMBL" id="JBHPKH010000058">
    <property type="protein sequence ID" value="MFC1572993.1"/>
    <property type="molecule type" value="Genomic_DNA"/>
</dbReference>
<reference evidence="2 3" key="1">
    <citation type="submission" date="2024-09" db="EMBL/GenBank/DDBJ databases">
        <authorList>
            <person name="D'Angelo T."/>
        </authorList>
    </citation>
    <scope>NUCLEOTIDE SEQUENCE [LARGE SCALE GENOMIC DNA]</scope>
    <source>
        <strain evidence="2">SAG AM-320-E07</strain>
    </source>
</reference>
<evidence type="ECO:0000313" key="2">
    <source>
        <dbReference type="EMBL" id="MFC1572993.1"/>
    </source>
</evidence>
<keyword evidence="3" id="KW-1185">Reference proteome</keyword>
<gene>
    <name evidence="2" type="ORF">ACFL6M_05280</name>
</gene>
<proteinExistence type="predicted"/>
<dbReference type="Proteomes" id="UP001593833">
    <property type="component" value="Unassembled WGS sequence"/>
</dbReference>
<protein>
    <submittedName>
        <fullName evidence="2">Uncharacterized protein</fullName>
    </submittedName>
</protein>
<feature type="transmembrane region" description="Helical" evidence="1">
    <location>
        <begin position="31"/>
        <end position="51"/>
    </location>
</feature>
<comment type="caution">
    <text evidence="2">The sequence shown here is derived from an EMBL/GenBank/DDBJ whole genome shotgun (WGS) entry which is preliminary data.</text>
</comment>
<accession>A0ABV6YKX8</accession>
<keyword evidence="1" id="KW-1133">Transmembrane helix</keyword>